<organism evidence="1 2">
    <name type="scientific">Psychrobacillus faecigallinarum</name>
    <dbReference type="NCBI Taxonomy" id="2762235"/>
    <lineage>
        <taxon>Bacteria</taxon>
        <taxon>Bacillati</taxon>
        <taxon>Bacillota</taxon>
        <taxon>Bacilli</taxon>
        <taxon>Bacillales</taxon>
        <taxon>Bacillaceae</taxon>
        <taxon>Psychrobacillus</taxon>
    </lineage>
</organism>
<dbReference type="Proteomes" id="UP000640786">
    <property type="component" value="Unassembled WGS sequence"/>
</dbReference>
<gene>
    <name evidence="1" type="ORF">H9650_03285</name>
</gene>
<dbReference type="EMBL" id="JACSQO010000001">
    <property type="protein sequence ID" value="MBD7943130.1"/>
    <property type="molecule type" value="Genomic_DNA"/>
</dbReference>
<keyword evidence="2" id="KW-1185">Reference proteome</keyword>
<reference evidence="1 2" key="1">
    <citation type="submission" date="2020-08" db="EMBL/GenBank/DDBJ databases">
        <title>A Genomic Blueprint of the Chicken Gut Microbiome.</title>
        <authorList>
            <person name="Gilroy R."/>
            <person name="Ravi A."/>
            <person name="Getino M."/>
            <person name="Pursley I."/>
            <person name="Horton D.L."/>
            <person name="Alikhan N.-F."/>
            <person name="Baker D."/>
            <person name="Gharbi K."/>
            <person name="Hall N."/>
            <person name="Watson M."/>
            <person name="Adriaenssens E.M."/>
            <person name="Foster-Nyarko E."/>
            <person name="Jarju S."/>
            <person name="Secka A."/>
            <person name="Antonio M."/>
            <person name="Oren A."/>
            <person name="Chaudhuri R."/>
            <person name="La Ragione R.M."/>
            <person name="Hildebrand F."/>
            <person name="Pallen M.J."/>
        </authorList>
    </citation>
    <scope>NUCLEOTIDE SEQUENCE [LARGE SCALE GENOMIC DNA]</scope>
    <source>
        <strain evidence="1 2">Sa2BUA9</strain>
    </source>
</reference>
<evidence type="ECO:0000313" key="1">
    <source>
        <dbReference type="EMBL" id="MBD7943130.1"/>
    </source>
</evidence>
<comment type="caution">
    <text evidence="1">The sequence shown here is derived from an EMBL/GenBank/DDBJ whole genome shotgun (WGS) entry which is preliminary data.</text>
</comment>
<dbReference type="Pfam" id="PF17279">
    <property type="entry name" value="DUF5344"/>
    <property type="match status" value="1"/>
</dbReference>
<dbReference type="InterPro" id="IPR046318">
    <property type="entry name" value="DUF5344"/>
</dbReference>
<evidence type="ECO:0000313" key="2">
    <source>
        <dbReference type="Proteomes" id="UP000640786"/>
    </source>
</evidence>
<sequence length="98" mass="10828">MTEVKIVYADVENQLKEMTAANEGLNPTKESPIEGNVLDVVDKLNELSTNLETLLTKYQNLLNENILTTTSSVEFMKETDETLSTGIKGSGGYRMLAQ</sequence>
<protein>
    <submittedName>
        <fullName evidence="1">YwqI/YxiC family protein</fullName>
    </submittedName>
</protein>
<accession>A0ABR8R5R4</accession>
<dbReference type="RefSeq" id="WP_144537419.1">
    <property type="nucleotide sequence ID" value="NZ_JACSQO010000001.1"/>
</dbReference>
<name>A0ABR8R5R4_9BACI</name>
<proteinExistence type="predicted"/>